<dbReference type="AlphaFoldDB" id="F0J5V3"/>
<dbReference type="EMBL" id="AP012035">
    <property type="protein sequence ID" value="BAJ82497.1"/>
    <property type="molecule type" value="Genomic_DNA"/>
</dbReference>
<dbReference type="KEGG" id="amv:ACMV_31500"/>
<dbReference type="Proteomes" id="UP000007100">
    <property type="component" value="Chromosome"/>
</dbReference>
<evidence type="ECO:0000313" key="1">
    <source>
        <dbReference type="EMBL" id="BAJ82497.1"/>
    </source>
</evidence>
<dbReference type="RefSeq" id="WP_013641046.1">
    <property type="nucleotide sequence ID" value="NC_015186.1"/>
</dbReference>
<gene>
    <name evidence="1" type="ordered locus">ACMV_31500</name>
</gene>
<evidence type="ECO:0000313" key="2">
    <source>
        <dbReference type="Proteomes" id="UP000007100"/>
    </source>
</evidence>
<sequence>MSYTVEVIEDKKSGAADAVLMPELIRRRAFELANGLGLPMTRQSGDGFDYLAVLDVPSQSLDDDYVPERWLIELHDDGSWGVFDAGDNGGAGGCVVAATLLEALERVHRTRREALRDA</sequence>
<reference evidence="1 2" key="1">
    <citation type="submission" date="2010-12" db="EMBL/GenBank/DDBJ databases">
        <title>Whole genome sequence of Acidiphilium multivorum AIU301.</title>
        <authorList>
            <person name="Narita-Yamada S."/>
            <person name="Nakamura S."/>
            <person name="Ito N."/>
            <person name="Takarada H."/>
            <person name="Katano Y."/>
            <person name="Nakazawa H."/>
            <person name="Hosoyama A."/>
            <person name="Yamada R."/>
            <person name="Fujita N."/>
        </authorList>
    </citation>
    <scope>NUCLEOTIDE SEQUENCE [LARGE SCALE GENOMIC DNA]</scope>
    <source>
        <strain evidence="2">DSM 11245 / JCM 8867 / AIU301</strain>
    </source>
</reference>
<name>F0J5V3_ACIMA</name>
<organism evidence="1 2">
    <name type="scientific">Acidiphilium multivorum (strain DSM 11245 / JCM 8867 / NBRC 100883 / AIU 301)</name>
    <dbReference type="NCBI Taxonomy" id="926570"/>
    <lineage>
        <taxon>Bacteria</taxon>
        <taxon>Pseudomonadati</taxon>
        <taxon>Pseudomonadota</taxon>
        <taxon>Alphaproteobacteria</taxon>
        <taxon>Acetobacterales</taxon>
        <taxon>Acidocellaceae</taxon>
        <taxon>Acidiphilium</taxon>
    </lineage>
</organism>
<protein>
    <submittedName>
        <fullName evidence="1">Uncharacterized protein</fullName>
    </submittedName>
</protein>
<keyword evidence="2" id="KW-1185">Reference proteome</keyword>
<accession>F0J5V3</accession>
<proteinExistence type="predicted"/>
<dbReference type="HOGENOM" id="CLU_2068034_0_0_5"/>